<reference evidence="1" key="1">
    <citation type="journal article" date="2014" name="Front. Microbiol.">
        <title>High frequency of phylogenetically diverse reductive dehalogenase-homologous genes in deep subseafloor sedimentary metagenomes.</title>
        <authorList>
            <person name="Kawai M."/>
            <person name="Futagami T."/>
            <person name="Toyoda A."/>
            <person name="Takaki Y."/>
            <person name="Nishi S."/>
            <person name="Hori S."/>
            <person name="Arai W."/>
            <person name="Tsubouchi T."/>
            <person name="Morono Y."/>
            <person name="Uchiyama I."/>
            <person name="Ito T."/>
            <person name="Fujiyama A."/>
            <person name="Inagaki F."/>
            <person name="Takami H."/>
        </authorList>
    </citation>
    <scope>NUCLEOTIDE SEQUENCE</scope>
    <source>
        <strain evidence="1">Expedition CK06-06</strain>
    </source>
</reference>
<organism evidence="1">
    <name type="scientific">marine sediment metagenome</name>
    <dbReference type="NCBI Taxonomy" id="412755"/>
    <lineage>
        <taxon>unclassified sequences</taxon>
        <taxon>metagenomes</taxon>
        <taxon>ecological metagenomes</taxon>
    </lineage>
</organism>
<dbReference type="Gene3D" id="2.60.120.1180">
    <property type="match status" value="1"/>
</dbReference>
<feature type="non-terminal residue" evidence="1">
    <location>
        <position position="75"/>
    </location>
</feature>
<protein>
    <submittedName>
        <fullName evidence="1">Uncharacterized protein</fullName>
    </submittedName>
</protein>
<name>X0UFG4_9ZZZZ</name>
<gene>
    <name evidence="1" type="ORF">S01H1_38356</name>
</gene>
<dbReference type="EMBL" id="BARS01024146">
    <property type="protein sequence ID" value="GAG04454.1"/>
    <property type="molecule type" value="Genomic_DNA"/>
</dbReference>
<dbReference type="AlphaFoldDB" id="X0UFG4"/>
<proteinExistence type="predicted"/>
<comment type="caution">
    <text evidence="1">The sequence shown here is derived from an EMBL/GenBank/DDBJ whole genome shotgun (WGS) entry which is preliminary data.</text>
</comment>
<sequence>MRINAYEDQASSGVTTSINTTTVKSKIFKFVCPDRMTYTLLSGTPFVIKLADTGASNQMEQTARIFIGVKIPSQE</sequence>
<accession>X0UFG4</accession>
<evidence type="ECO:0000313" key="1">
    <source>
        <dbReference type="EMBL" id="GAG04454.1"/>
    </source>
</evidence>